<dbReference type="EMBL" id="MG592574">
    <property type="protein sequence ID" value="AUR95275.1"/>
    <property type="molecule type" value="Genomic_DNA"/>
</dbReference>
<name>A0A2I7RNQ4_9CAUD</name>
<protein>
    <submittedName>
        <fullName evidence="1">Uncharacterized protein</fullName>
    </submittedName>
</protein>
<proteinExistence type="predicted"/>
<sequence length="102" mass="11675">MTVQELKDYILENTSMTTTKAHEKALLIKMGKRKLEEYVPAASKQKVYIPRGYFYSLGMEETTVERKVTVITSRMATVYGIVKIAGKLIEVYQTDGKEWTTC</sequence>
<gene>
    <name evidence="1" type="ORF">NVP1204O_55</name>
</gene>
<accession>A0A2I7RNQ4</accession>
<evidence type="ECO:0000313" key="1">
    <source>
        <dbReference type="EMBL" id="AUR95275.1"/>
    </source>
</evidence>
<evidence type="ECO:0000313" key="2">
    <source>
        <dbReference type="Proteomes" id="UP000269294"/>
    </source>
</evidence>
<keyword evidence="2" id="KW-1185">Reference proteome</keyword>
<reference evidence="1 2" key="1">
    <citation type="submission" date="2017-11" db="EMBL/GenBank/DDBJ databases">
        <title>A major lineage of nontailed dsDNA viruses as unrecognized killers of marine bacteria.</title>
        <authorList>
            <person name="Kauffman K.M."/>
            <person name="Hussain F.A."/>
            <person name="Yang J."/>
            <person name="Arevalo P."/>
            <person name="Brown J.M."/>
            <person name="Chang W.K."/>
            <person name="VanInsberghe D."/>
            <person name="Elsherbini J."/>
            <person name="Cutler M.B."/>
            <person name="Kelly L."/>
            <person name="Polz M.F."/>
        </authorList>
    </citation>
    <scope>NUCLEOTIDE SEQUENCE [LARGE SCALE GENOMIC DNA]</scope>
</reference>
<dbReference type="Proteomes" id="UP000269294">
    <property type="component" value="Segment"/>
</dbReference>
<organism evidence="1 2">
    <name type="scientific">Vibrio phage 1.204.O._10N.222.46.F12</name>
    <dbReference type="NCBI Taxonomy" id="1881263"/>
    <lineage>
        <taxon>Viruses</taxon>
        <taxon>Duplodnaviria</taxon>
        <taxon>Heunggongvirae</taxon>
        <taxon>Uroviricota</taxon>
        <taxon>Caudoviricetes</taxon>
        <taxon>Autographivirales</taxon>
        <taxon>Cyclitvirus</taxon>
        <taxon>Cyclitvirus cyclit</taxon>
    </lineage>
</organism>